<reference evidence="3 4" key="1">
    <citation type="submission" date="2024-08" db="EMBL/GenBank/DDBJ databases">
        <authorList>
            <person name="Cucini C."/>
            <person name="Frati F."/>
        </authorList>
    </citation>
    <scope>NUCLEOTIDE SEQUENCE [LARGE SCALE GENOMIC DNA]</scope>
</reference>
<dbReference type="EMBL" id="CAXLJM020000046">
    <property type="protein sequence ID" value="CAL8111539.1"/>
    <property type="molecule type" value="Genomic_DNA"/>
</dbReference>
<feature type="region of interest" description="Disordered" evidence="1">
    <location>
        <begin position="119"/>
        <end position="148"/>
    </location>
</feature>
<feature type="transmembrane region" description="Helical" evidence="2">
    <location>
        <begin position="52"/>
        <end position="76"/>
    </location>
</feature>
<dbReference type="Proteomes" id="UP001642540">
    <property type="component" value="Unassembled WGS sequence"/>
</dbReference>
<proteinExistence type="predicted"/>
<evidence type="ECO:0000256" key="1">
    <source>
        <dbReference type="SAM" id="MobiDB-lite"/>
    </source>
</evidence>
<gene>
    <name evidence="3" type="ORF">ODALV1_LOCUS15131</name>
</gene>
<keyword evidence="2" id="KW-0472">Membrane</keyword>
<accession>A0ABP1QYH6</accession>
<comment type="caution">
    <text evidence="3">The sequence shown here is derived from an EMBL/GenBank/DDBJ whole genome shotgun (WGS) entry which is preliminary data.</text>
</comment>
<keyword evidence="4" id="KW-1185">Reference proteome</keyword>
<evidence type="ECO:0000313" key="3">
    <source>
        <dbReference type="EMBL" id="CAL8111539.1"/>
    </source>
</evidence>
<keyword evidence="2" id="KW-1133">Transmembrane helix</keyword>
<keyword evidence="2" id="KW-0812">Transmembrane</keyword>
<evidence type="ECO:0000313" key="4">
    <source>
        <dbReference type="Proteomes" id="UP001642540"/>
    </source>
</evidence>
<sequence length="148" mass="16332">MPFSERSGLKDERRPLLRDPVWHYNHRYNGRGYDPEEQGDLLGLDNPRSQKFHWIVFIGVTFISILILLATLGLLVKLSETHPPMGPKINTTTTQPINFDITTKITTTATTTTTSVPIALSSSVAPDQPTDASSPSPPLPSSEQPQPL</sequence>
<organism evidence="3 4">
    <name type="scientific">Orchesella dallaii</name>
    <dbReference type="NCBI Taxonomy" id="48710"/>
    <lineage>
        <taxon>Eukaryota</taxon>
        <taxon>Metazoa</taxon>
        <taxon>Ecdysozoa</taxon>
        <taxon>Arthropoda</taxon>
        <taxon>Hexapoda</taxon>
        <taxon>Collembola</taxon>
        <taxon>Entomobryomorpha</taxon>
        <taxon>Entomobryoidea</taxon>
        <taxon>Orchesellidae</taxon>
        <taxon>Orchesellinae</taxon>
        <taxon>Orchesella</taxon>
    </lineage>
</organism>
<name>A0ABP1QYH6_9HEXA</name>
<evidence type="ECO:0000256" key="2">
    <source>
        <dbReference type="SAM" id="Phobius"/>
    </source>
</evidence>
<feature type="compositionally biased region" description="Pro residues" evidence="1">
    <location>
        <begin position="135"/>
        <end position="148"/>
    </location>
</feature>
<protein>
    <submittedName>
        <fullName evidence="3">Uncharacterized protein</fullName>
    </submittedName>
</protein>